<dbReference type="OrthoDB" id="652200at2"/>
<dbReference type="GO" id="GO:0003955">
    <property type="term" value="F:NAD(P)H dehydrogenase (quinone) activity"/>
    <property type="evidence" value="ECO:0007669"/>
    <property type="project" value="TreeGrafter"/>
</dbReference>
<name>A0A4R6WIC8_9SPHI</name>
<dbReference type="EMBL" id="SNYV01000013">
    <property type="protein sequence ID" value="TDQ78306.1"/>
    <property type="molecule type" value="Genomic_DNA"/>
</dbReference>
<dbReference type="Proteomes" id="UP000295292">
    <property type="component" value="Unassembled WGS sequence"/>
</dbReference>
<dbReference type="InterPro" id="IPR029039">
    <property type="entry name" value="Flavoprotein-like_sf"/>
</dbReference>
<dbReference type="InterPro" id="IPR051545">
    <property type="entry name" value="NAD(P)H_dehydrogenase_qn"/>
</dbReference>
<evidence type="ECO:0000256" key="1">
    <source>
        <dbReference type="ARBA" id="ARBA00006252"/>
    </source>
</evidence>
<dbReference type="PANTHER" id="PTHR10204:SF34">
    <property type="entry name" value="NAD(P)H DEHYDROGENASE [QUINONE] 1 ISOFORM 1"/>
    <property type="match status" value="1"/>
</dbReference>
<comment type="similarity">
    <text evidence="1">Belongs to the NAD(P)H dehydrogenase (quinone) family.</text>
</comment>
<reference evidence="4 5" key="1">
    <citation type="submission" date="2019-03" db="EMBL/GenBank/DDBJ databases">
        <title>Genomic Encyclopedia of Archaeal and Bacterial Type Strains, Phase II (KMG-II): from individual species to whole genera.</title>
        <authorList>
            <person name="Goeker M."/>
        </authorList>
    </citation>
    <scope>NUCLEOTIDE SEQUENCE [LARGE SCALE GENOMIC DNA]</scope>
    <source>
        <strain evidence="4 5">DSM 28353</strain>
    </source>
</reference>
<feature type="domain" description="Flavodoxin-like fold" evidence="3">
    <location>
        <begin position="2"/>
        <end position="173"/>
    </location>
</feature>
<keyword evidence="2" id="KW-0560">Oxidoreductase</keyword>
<comment type="caution">
    <text evidence="4">The sequence shown here is derived from an EMBL/GenBank/DDBJ whole genome shotgun (WGS) entry which is preliminary data.</text>
</comment>
<keyword evidence="5" id="KW-1185">Reference proteome</keyword>
<evidence type="ECO:0000313" key="4">
    <source>
        <dbReference type="EMBL" id="TDQ78306.1"/>
    </source>
</evidence>
<evidence type="ECO:0000313" key="5">
    <source>
        <dbReference type="Proteomes" id="UP000295292"/>
    </source>
</evidence>
<dbReference type="AlphaFoldDB" id="A0A4R6WIC8"/>
<dbReference type="Pfam" id="PF02525">
    <property type="entry name" value="Flavodoxin_2"/>
    <property type="match status" value="1"/>
</dbReference>
<accession>A0A4R6WIC8</accession>
<evidence type="ECO:0000259" key="3">
    <source>
        <dbReference type="Pfam" id="PF02525"/>
    </source>
</evidence>
<protein>
    <submittedName>
        <fullName evidence="4">Putative NADPH-quinone reductase</fullName>
    </submittedName>
</protein>
<proteinExistence type="inferred from homology"/>
<organism evidence="4 5">
    <name type="scientific">Sphingobacterium yanglingense</name>
    <dbReference type="NCBI Taxonomy" id="1437280"/>
    <lineage>
        <taxon>Bacteria</taxon>
        <taxon>Pseudomonadati</taxon>
        <taxon>Bacteroidota</taxon>
        <taxon>Sphingobacteriia</taxon>
        <taxon>Sphingobacteriales</taxon>
        <taxon>Sphingobacteriaceae</taxon>
        <taxon>Sphingobacterium</taxon>
    </lineage>
</organism>
<dbReference type="PANTHER" id="PTHR10204">
    <property type="entry name" value="NAD P H OXIDOREDUCTASE-RELATED"/>
    <property type="match status" value="1"/>
</dbReference>
<dbReference type="SUPFAM" id="SSF52218">
    <property type="entry name" value="Flavoproteins"/>
    <property type="match status" value="1"/>
</dbReference>
<dbReference type="InterPro" id="IPR003680">
    <property type="entry name" value="Flavodoxin_fold"/>
</dbReference>
<sequence>MKKILVINGHPDQASLNTVIADTYIKTVLDLGAEVRYIPIGALDFNPNLQFGYRQRMELEPDLLKALEDIRWSEHQVWIHPIWWLGMPSIMKGFFDRAFLPGITFRSHKDKPSEGLLTGKTGRIITTAGDMSWQVYQDVYKSSGLIQLQKGILEYCGITVVQNNFIGPLHDFSEADCIEELEHIKAIARTDINQMSISDNRFDPSENKLSL</sequence>
<dbReference type="Gene3D" id="3.40.50.360">
    <property type="match status" value="1"/>
</dbReference>
<evidence type="ECO:0000256" key="2">
    <source>
        <dbReference type="ARBA" id="ARBA00023002"/>
    </source>
</evidence>
<dbReference type="GO" id="GO:0005829">
    <property type="term" value="C:cytosol"/>
    <property type="evidence" value="ECO:0007669"/>
    <property type="project" value="TreeGrafter"/>
</dbReference>
<gene>
    <name evidence="4" type="ORF">CLV99_2287</name>
</gene>
<dbReference type="RefSeq" id="WP_133584540.1">
    <property type="nucleotide sequence ID" value="NZ_SNYV01000013.1"/>
</dbReference>